<evidence type="ECO:0000256" key="3">
    <source>
        <dbReference type="ARBA" id="ARBA00022884"/>
    </source>
</evidence>
<keyword evidence="5 6" id="KW-0804">Transcription</keyword>
<comment type="caution">
    <text evidence="8">The sequence shown here is derived from an EMBL/GenBank/DDBJ whole genome shotgun (WGS) entry which is preliminary data.</text>
</comment>
<dbReference type="GO" id="GO:0005829">
    <property type="term" value="C:cytosol"/>
    <property type="evidence" value="ECO:0007669"/>
    <property type="project" value="TreeGrafter"/>
</dbReference>
<dbReference type="OrthoDB" id="9789556at2"/>
<dbReference type="GO" id="GO:0006353">
    <property type="term" value="P:DNA-templated transcription termination"/>
    <property type="evidence" value="ECO:0007669"/>
    <property type="project" value="UniProtKB-UniRule"/>
</dbReference>
<proteinExistence type="inferred from homology"/>
<comment type="similarity">
    <text evidence="1 6">Belongs to the NusB family.</text>
</comment>
<dbReference type="PANTHER" id="PTHR11078:SF3">
    <property type="entry name" value="ANTITERMINATION NUSB DOMAIN-CONTAINING PROTEIN"/>
    <property type="match status" value="1"/>
</dbReference>
<sequence length="139" mass="15582">MKREARSFALQALYQWHMAGNPLNDIEAQFRVENDMSGTDLKLFSALLHGVPSKTTELDEAVKPYLDRKQDELDPIELTVLRMGTFELAEMIDVPYKVAINEAVNLAKTFGATDSHKYVNGVLDRVARDLRKAETGAKG</sequence>
<dbReference type="GO" id="GO:0003723">
    <property type="term" value="F:RNA binding"/>
    <property type="evidence" value="ECO:0007669"/>
    <property type="project" value="UniProtKB-UniRule"/>
</dbReference>
<dbReference type="Pfam" id="PF01029">
    <property type="entry name" value="NusB"/>
    <property type="match status" value="1"/>
</dbReference>
<dbReference type="HAMAP" id="MF_00073">
    <property type="entry name" value="NusB"/>
    <property type="match status" value="1"/>
</dbReference>
<accession>A0A369W9L5</accession>
<evidence type="ECO:0000313" key="8">
    <source>
        <dbReference type="EMBL" id="RDE18532.1"/>
    </source>
</evidence>
<evidence type="ECO:0000313" key="9">
    <source>
        <dbReference type="Proteomes" id="UP000253769"/>
    </source>
</evidence>
<evidence type="ECO:0000256" key="4">
    <source>
        <dbReference type="ARBA" id="ARBA00023015"/>
    </source>
</evidence>
<dbReference type="InterPro" id="IPR011605">
    <property type="entry name" value="NusB_fam"/>
</dbReference>
<protein>
    <recommendedName>
        <fullName evidence="6">Transcription antitermination protein NusB</fullName>
    </recommendedName>
    <alternativeName>
        <fullName evidence="6">Antitermination factor NusB</fullName>
    </alternativeName>
</protein>
<dbReference type="Gene3D" id="1.10.940.10">
    <property type="entry name" value="NusB-like"/>
    <property type="match status" value="1"/>
</dbReference>
<dbReference type="Proteomes" id="UP000253769">
    <property type="component" value="Unassembled WGS sequence"/>
</dbReference>
<organism evidence="8 9">
    <name type="scientific">Motiliproteus coralliicola</name>
    <dbReference type="NCBI Taxonomy" id="2283196"/>
    <lineage>
        <taxon>Bacteria</taxon>
        <taxon>Pseudomonadati</taxon>
        <taxon>Pseudomonadota</taxon>
        <taxon>Gammaproteobacteria</taxon>
        <taxon>Oceanospirillales</taxon>
        <taxon>Oceanospirillaceae</taxon>
        <taxon>Motiliproteus</taxon>
    </lineage>
</organism>
<evidence type="ECO:0000256" key="6">
    <source>
        <dbReference type="HAMAP-Rule" id="MF_00073"/>
    </source>
</evidence>
<dbReference type="NCBIfam" id="TIGR01951">
    <property type="entry name" value="nusB"/>
    <property type="match status" value="1"/>
</dbReference>
<keyword evidence="2 6" id="KW-0889">Transcription antitermination</keyword>
<dbReference type="EMBL" id="QQOH01000005">
    <property type="protein sequence ID" value="RDE18532.1"/>
    <property type="molecule type" value="Genomic_DNA"/>
</dbReference>
<keyword evidence="3 6" id="KW-0694">RNA-binding</keyword>
<reference evidence="8 9" key="1">
    <citation type="submission" date="2018-07" db="EMBL/GenBank/DDBJ databases">
        <title>Motiliproteus coralliicola sp. nov., a bacterium isolated from Coral.</title>
        <authorList>
            <person name="Wang G."/>
        </authorList>
    </citation>
    <scope>NUCLEOTIDE SEQUENCE [LARGE SCALE GENOMIC DNA]</scope>
    <source>
        <strain evidence="8 9">C34</strain>
    </source>
</reference>
<evidence type="ECO:0000256" key="2">
    <source>
        <dbReference type="ARBA" id="ARBA00022814"/>
    </source>
</evidence>
<gene>
    <name evidence="6" type="primary">nusB</name>
    <name evidence="8" type="ORF">DV711_16690</name>
</gene>
<comment type="function">
    <text evidence="6">Involved in transcription antitermination. Required for transcription of ribosomal RNA (rRNA) genes. Binds specifically to the boxA antiterminator sequence of the ribosomal RNA (rrn) operons.</text>
</comment>
<dbReference type="InterPro" id="IPR035926">
    <property type="entry name" value="NusB-like_sf"/>
</dbReference>
<dbReference type="AlphaFoldDB" id="A0A369W9L5"/>
<keyword evidence="9" id="KW-1185">Reference proteome</keyword>
<dbReference type="SUPFAM" id="SSF48013">
    <property type="entry name" value="NusB-like"/>
    <property type="match status" value="1"/>
</dbReference>
<evidence type="ECO:0000256" key="1">
    <source>
        <dbReference type="ARBA" id="ARBA00005952"/>
    </source>
</evidence>
<keyword evidence="4 6" id="KW-0805">Transcription regulation</keyword>
<dbReference type="PANTHER" id="PTHR11078">
    <property type="entry name" value="N UTILIZATION SUBSTANCE PROTEIN B-RELATED"/>
    <property type="match status" value="1"/>
</dbReference>
<feature type="domain" description="NusB/RsmB/TIM44" evidence="7">
    <location>
        <begin position="3"/>
        <end position="128"/>
    </location>
</feature>
<dbReference type="RefSeq" id="WP_114697111.1">
    <property type="nucleotide sequence ID" value="NZ_QQOH01000005.1"/>
</dbReference>
<name>A0A369W9L5_9GAMM</name>
<dbReference type="InterPro" id="IPR006027">
    <property type="entry name" value="NusB_RsmB_TIM44"/>
</dbReference>
<evidence type="ECO:0000259" key="7">
    <source>
        <dbReference type="Pfam" id="PF01029"/>
    </source>
</evidence>
<evidence type="ECO:0000256" key="5">
    <source>
        <dbReference type="ARBA" id="ARBA00023163"/>
    </source>
</evidence>
<dbReference type="GO" id="GO:0031564">
    <property type="term" value="P:transcription antitermination"/>
    <property type="evidence" value="ECO:0007669"/>
    <property type="project" value="UniProtKB-KW"/>
</dbReference>